<accession>A0ABR5IXY9</accession>
<evidence type="ECO:0000313" key="2">
    <source>
        <dbReference type="EMBL" id="KOG85972.1"/>
    </source>
</evidence>
<feature type="compositionally biased region" description="Low complexity" evidence="1">
    <location>
        <begin position="103"/>
        <end position="118"/>
    </location>
</feature>
<dbReference type="RefSeq" id="WP_030891194.1">
    <property type="nucleotide sequence ID" value="NZ_JBIRHZ010000020.1"/>
</dbReference>
<keyword evidence="3" id="KW-1185">Reference proteome</keyword>
<comment type="caution">
    <text evidence="2">The sequence shown here is derived from an EMBL/GenBank/DDBJ whole genome shotgun (WGS) entry which is preliminary data.</text>
</comment>
<gene>
    <name evidence="2" type="ORF">ADK38_33680</name>
</gene>
<name>A0ABR5IXY9_9ACTN</name>
<dbReference type="EMBL" id="LGUT01003093">
    <property type="protein sequence ID" value="KOG85972.1"/>
    <property type="molecule type" value="Genomic_DNA"/>
</dbReference>
<sequence>MQVITPYLAENLLERPWNQRRNEESAARAFARLAETAWTPLAGYPGSDVHWLVRCELCGWEGLMFYSHMRRDRVRHRGCLPAAQRPEAIAAWVTRQGEKAGEAAEAANAQRTEAAAVEGEARAAEADVETRPPKAA</sequence>
<evidence type="ECO:0008006" key="4">
    <source>
        <dbReference type="Google" id="ProtNLM"/>
    </source>
</evidence>
<dbReference type="Proteomes" id="UP000037020">
    <property type="component" value="Unassembled WGS sequence"/>
</dbReference>
<proteinExistence type="predicted"/>
<feature type="compositionally biased region" description="Basic and acidic residues" evidence="1">
    <location>
        <begin position="119"/>
        <end position="136"/>
    </location>
</feature>
<protein>
    <recommendedName>
        <fullName evidence="4">Recombinase zinc beta ribbon domain-containing protein</fullName>
    </recommendedName>
</protein>
<evidence type="ECO:0000256" key="1">
    <source>
        <dbReference type="SAM" id="MobiDB-lite"/>
    </source>
</evidence>
<evidence type="ECO:0000313" key="3">
    <source>
        <dbReference type="Proteomes" id="UP000037020"/>
    </source>
</evidence>
<reference evidence="2 3" key="1">
    <citation type="submission" date="2015-07" db="EMBL/GenBank/DDBJ databases">
        <authorList>
            <person name="Ju K.-S."/>
            <person name="Doroghazi J.R."/>
            <person name="Metcalf W.W."/>
        </authorList>
    </citation>
    <scope>NUCLEOTIDE SEQUENCE [LARGE SCALE GENOMIC DNA]</scope>
    <source>
        <strain evidence="2 3">NRRL B-3589</strain>
    </source>
</reference>
<feature type="region of interest" description="Disordered" evidence="1">
    <location>
        <begin position="99"/>
        <end position="136"/>
    </location>
</feature>
<organism evidence="2 3">
    <name type="scientific">Streptomyces varsoviensis</name>
    <dbReference type="NCBI Taxonomy" id="67373"/>
    <lineage>
        <taxon>Bacteria</taxon>
        <taxon>Bacillati</taxon>
        <taxon>Actinomycetota</taxon>
        <taxon>Actinomycetes</taxon>
        <taxon>Kitasatosporales</taxon>
        <taxon>Streptomycetaceae</taxon>
        <taxon>Streptomyces</taxon>
    </lineage>
</organism>